<reference evidence="1 2" key="2">
    <citation type="journal article" date="2022" name="Mol. Ecol. Resour.">
        <title>The genomes of chicory, endive, great burdock and yacon provide insights into Asteraceae paleo-polyploidization history and plant inulin production.</title>
        <authorList>
            <person name="Fan W."/>
            <person name="Wang S."/>
            <person name="Wang H."/>
            <person name="Wang A."/>
            <person name="Jiang F."/>
            <person name="Liu H."/>
            <person name="Zhao H."/>
            <person name="Xu D."/>
            <person name="Zhang Y."/>
        </authorList>
    </citation>
    <scope>NUCLEOTIDE SEQUENCE [LARGE SCALE GENOMIC DNA]</scope>
    <source>
        <strain evidence="2">cv. Niubang</strain>
    </source>
</reference>
<comment type="caution">
    <text evidence="1">The sequence shown here is derived from an EMBL/GenBank/DDBJ whole genome shotgun (WGS) entry which is preliminary data.</text>
</comment>
<reference evidence="2" key="1">
    <citation type="journal article" date="2022" name="Mol. Ecol. Resour.">
        <title>The genomes of chicory, endive, great burdock and yacon provide insights into Asteraceae palaeo-polyploidization history and plant inulin production.</title>
        <authorList>
            <person name="Fan W."/>
            <person name="Wang S."/>
            <person name="Wang H."/>
            <person name="Wang A."/>
            <person name="Jiang F."/>
            <person name="Liu H."/>
            <person name="Zhao H."/>
            <person name="Xu D."/>
            <person name="Zhang Y."/>
        </authorList>
    </citation>
    <scope>NUCLEOTIDE SEQUENCE [LARGE SCALE GENOMIC DNA]</scope>
    <source>
        <strain evidence="2">cv. Niubang</strain>
    </source>
</reference>
<organism evidence="1 2">
    <name type="scientific">Arctium lappa</name>
    <name type="common">Greater burdock</name>
    <name type="synonym">Lappa major</name>
    <dbReference type="NCBI Taxonomy" id="4217"/>
    <lineage>
        <taxon>Eukaryota</taxon>
        <taxon>Viridiplantae</taxon>
        <taxon>Streptophyta</taxon>
        <taxon>Embryophyta</taxon>
        <taxon>Tracheophyta</taxon>
        <taxon>Spermatophyta</taxon>
        <taxon>Magnoliopsida</taxon>
        <taxon>eudicotyledons</taxon>
        <taxon>Gunneridae</taxon>
        <taxon>Pentapetalae</taxon>
        <taxon>asterids</taxon>
        <taxon>campanulids</taxon>
        <taxon>Asterales</taxon>
        <taxon>Asteraceae</taxon>
        <taxon>Carduoideae</taxon>
        <taxon>Cardueae</taxon>
        <taxon>Arctiinae</taxon>
        <taxon>Arctium</taxon>
    </lineage>
</organism>
<gene>
    <name evidence="1" type="ORF">L6452_33345</name>
</gene>
<proteinExistence type="predicted"/>
<name>A0ACB8YF86_ARCLA</name>
<dbReference type="EMBL" id="CM042058">
    <property type="protein sequence ID" value="KAI3684126.1"/>
    <property type="molecule type" value="Genomic_DNA"/>
</dbReference>
<dbReference type="Proteomes" id="UP001055879">
    <property type="component" value="Linkage Group LG12"/>
</dbReference>
<evidence type="ECO:0000313" key="2">
    <source>
        <dbReference type="Proteomes" id="UP001055879"/>
    </source>
</evidence>
<protein>
    <submittedName>
        <fullName evidence="1">Uncharacterized protein</fullName>
    </submittedName>
</protein>
<keyword evidence="2" id="KW-1185">Reference proteome</keyword>
<evidence type="ECO:0000313" key="1">
    <source>
        <dbReference type="EMBL" id="KAI3684126.1"/>
    </source>
</evidence>
<sequence length="68" mass="8029">MIDLQQQQHNHLLFISFIFSLTPSHQKEKEYLNSIPSSSLPFSDLHPNFTSLQFNSIQFKPRQRLKLS</sequence>
<accession>A0ACB8YF86</accession>